<gene>
    <name evidence="2" type="ORF">GCM10009830_20920</name>
</gene>
<evidence type="ECO:0000259" key="1">
    <source>
        <dbReference type="PROSITE" id="PS50995"/>
    </source>
</evidence>
<dbReference type="Gene3D" id="1.10.10.10">
    <property type="entry name" value="Winged helix-like DNA-binding domain superfamily/Winged helix DNA-binding domain"/>
    <property type="match status" value="1"/>
</dbReference>
<sequence length="149" mass="16612">MAQPHPATDTPAPRLARELRTVFGRLYRRFKELSDNQGLTPSQASILSRLGKEGEASASDLAAAERVRPQAVVPTLTALEERDLVQRRPDPGDRRRQLIALTDSGRAMFEGAQQEGDEWLTNAIQERLTPAERRTLSEALTLLERLTTP</sequence>
<accession>A0ABN2GNU6</accession>
<dbReference type="InterPro" id="IPR036390">
    <property type="entry name" value="WH_DNA-bd_sf"/>
</dbReference>
<dbReference type="PROSITE" id="PS50995">
    <property type="entry name" value="HTH_MARR_2"/>
    <property type="match status" value="1"/>
</dbReference>
<organism evidence="2 3">
    <name type="scientific">Glycomyces endophyticus</name>
    <dbReference type="NCBI Taxonomy" id="480996"/>
    <lineage>
        <taxon>Bacteria</taxon>
        <taxon>Bacillati</taxon>
        <taxon>Actinomycetota</taxon>
        <taxon>Actinomycetes</taxon>
        <taxon>Glycomycetales</taxon>
        <taxon>Glycomycetaceae</taxon>
        <taxon>Glycomyces</taxon>
    </lineage>
</organism>
<dbReference type="EMBL" id="BAAAQF010000006">
    <property type="protein sequence ID" value="GAA1674338.1"/>
    <property type="molecule type" value="Genomic_DNA"/>
</dbReference>
<dbReference type="InterPro" id="IPR052526">
    <property type="entry name" value="HTH-type_Bedaq_tolerance"/>
</dbReference>
<evidence type="ECO:0000313" key="2">
    <source>
        <dbReference type="EMBL" id="GAA1674338.1"/>
    </source>
</evidence>
<dbReference type="InterPro" id="IPR036388">
    <property type="entry name" value="WH-like_DNA-bd_sf"/>
</dbReference>
<dbReference type="PANTHER" id="PTHR39515">
    <property type="entry name" value="CONSERVED PROTEIN"/>
    <property type="match status" value="1"/>
</dbReference>
<feature type="domain" description="HTH marR-type" evidence="1">
    <location>
        <begin position="12"/>
        <end position="148"/>
    </location>
</feature>
<protein>
    <submittedName>
        <fullName evidence="2">MarR family transcriptional regulator</fullName>
    </submittedName>
</protein>
<dbReference type="Pfam" id="PF01047">
    <property type="entry name" value="MarR"/>
    <property type="match status" value="1"/>
</dbReference>
<dbReference type="SUPFAM" id="SSF46785">
    <property type="entry name" value="Winged helix' DNA-binding domain"/>
    <property type="match status" value="1"/>
</dbReference>
<dbReference type="SMART" id="SM00347">
    <property type="entry name" value="HTH_MARR"/>
    <property type="match status" value="1"/>
</dbReference>
<dbReference type="Proteomes" id="UP001499851">
    <property type="component" value="Unassembled WGS sequence"/>
</dbReference>
<proteinExistence type="predicted"/>
<reference evidence="2 3" key="1">
    <citation type="journal article" date="2019" name="Int. J. Syst. Evol. Microbiol.">
        <title>The Global Catalogue of Microorganisms (GCM) 10K type strain sequencing project: providing services to taxonomists for standard genome sequencing and annotation.</title>
        <authorList>
            <consortium name="The Broad Institute Genomics Platform"/>
            <consortium name="The Broad Institute Genome Sequencing Center for Infectious Disease"/>
            <person name="Wu L."/>
            <person name="Ma J."/>
        </authorList>
    </citation>
    <scope>NUCLEOTIDE SEQUENCE [LARGE SCALE GENOMIC DNA]</scope>
    <source>
        <strain evidence="2 3">JCM 16001</strain>
    </source>
</reference>
<comment type="caution">
    <text evidence="2">The sequence shown here is derived from an EMBL/GenBank/DDBJ whole genome shotgun (WGS) entry which is preliminary data.</text>
</comment>
<dbReference type="RefSeq" id="WP_344485579.1">
    <property type="nucleotide sequence ID" value="NZ_BAAAQF010000006.1"/>
</dbReference>
<keyword evidence="3" id="KW-1185">Reference proteome</keyword>
<dbReference type="PANTHER" id="PTHR39515:SF2">
    <property type="entry name" value="HTH-TYPE TRANSCRIPTIONAL REGULATOR RV0880"/>
    <property type="match status" value="1"/>
</dbReference>
<dbReference type="InterPro" id="IPR000835">
    <property type="entry name" value="HTH_MarR-typ"/>
</dbReference>
<evidence type="ECO:0000313" key="3">
    <source>
        <dbReference type="Proteomes" id="UP001499851"/>
    </source>
</evidence>
<name>A0ABN2GNU6_9ACTN</name>